<dbReference type="Proteomes" id="UP000996601">
    <property type="component" value="Unassembled WGS sequence"/>
</dbReference>
<dbReference type="EC" id="2.3.3.14" evidence="3"/>
<comment type="caution">
    <text evidence="8">The sequence shown here is derived from an EMBL/GenBank/DDBJ whole genome shotgun (WGS) entry which is preliminary data.</text>
</comment>
<feature type="domain" description="Pyruvate carboxyltransferase" evidence="7">
    <location>
        <begin position="43"/>
        <end position="298"/>
    </location>
</feature>
<gene>
    <name evidence="8" type="ORF">GB927_003090</name>
</gene>
<reference evidence="8" key="1">
    <citation type="submission" date="2021-07" db="EMBL/GenBank/DDBJ databases">
        <title>Shinella sp. nov., a novel member of the genus Shinella from water.</title>
        <authorList>
            <person name="Deng Y."/>
        </authorList>
    </citation>
    <scope>NUCLEOTIDE SEQUENCE</scope>
    <source>
        <strain evidence="8">CPCC 100929</strain>
    </source>
</reference>
<keyword evidence="5" id="KW-0808">Transferase</keyword>
<comment type="function">
    <text evidence="1">This protein is a Fe-Mo-cofactor biosynthetic component.</text>
</comment>
<dbReference type="PANTHER" id="PTHR42880:SF1">
    <property type="entry name" value="ISOPROPYLMALATE_HOMOCITRATE_CITRAMALATE SYNTHASE FAMILY PROTEIN"/>
    <property type="match status" value="1"/>
</dbReference>
<evidence type="ECO:0000256" key="2">
    <source>
        <dbReference type="ARBA" id="ARBA00006154"/>
    </source>
</evidence>
<dbReference type="PROSITE" id="PS00816">
    <property type="entry name" value="AIPM_HOMOCIT_SYNTH_2"/>
    <property type="match status" value="1"/>
</dbReference>
<name>A0ABT1R1F9_9HYPH</name>
<evidence type="ECO:0000256" key="3">
    <source>
        <dbReference type="ARBA" id="ARBA00012974"/>
    </source>
</evidence>
<proteinExistence type="inferred from homology"/>
<evidence type="ECO:0000256" key="4">
    <source>
        <dbReference type="ARBA" id="ARBA00020735"/>
    </source>
</evidence>
<sequence length="418" mass="46725">MSLREQHPDLLKEVDIDEQERWMTPLVNKVAMGHRPQGVMDRCIIRDDTLRSGINTPGVYANNSIKMVLAEKLEAMGVVEAEVGYPTIPEHIEFVKMLRNAGSKMELGLHTRYYDPDYRTEIQKTIDSGADLVNLVGYWGYIMTNALCPQNWNGDIEGRIGDAVSHARQSGARKIAVGTDYHRLDLVARVVRAAKDAGADRIVVYDVRGWFVPETMAFLVRYVRALAGPDIEIGVHCHDDYGLATINSIEAIRAGALTCDVTINSTGHRCGNAAFEQVVPVLESLYNIRTGLDMTQLTPLSEMVAELYKFPIARNRPVTGPHMYSYGGSHLGGILRGQWYFWENIKAETVGNRRSVSFGSTSLRRGKTAPVTVKIESMGLNPESANIERVFEKLEKLIYEKVEIGEREVEAVIHEIYG</sequence>
<evidence type="ECO:0000313" key="9">
    <source>
        <dbReference type="Proteomes" id="UP000996601"/>
    </source>
</evidence>
<evidence type="ECO:0000313" key="8">
    <source>
        <dbReference type="EMBL" id="MCQ4629007.1"/>
    </source>
</evidence>
<evidence type="ECO:0000259" key="7">
    <source>
        <dbReference type="PROSITE" id="PS50991"/>
    </source>
</evidence>
<protein>
    <recommendedName>
        <fullName evidence="4">Homocitrate synthase</fullName>
        <ecNumber evidence="3">2.3.3.14</ecNumber>
    </recommendedName>
</protein>
<dbReference type="SUPFAM" id="SSF51569">
    <property type="entry name" value="Aldolase"/>
    <property type="match status" value="1"/>
</dbReference>
<dbReference type="EMBL" id="WHSB02000001">
    <property type="protein sequence ID" value="MCQ4629007.1"/>
    <property type="molecule type" value="Genomic_DNA"/>
</dbReference>
<dbReference type="PROSITE" id="PS50991">
    <property type="entry name" value="PYR_CT"/>
    <property type="match status" value="1"/>
</dbReference>
<dbReference type="RefSeq" id="WP_256115098.1">
    <property type="nucleotide sequence ID" value="NZ_WHSB02000001.1"/>
</dbReference>
<dbReference type="InterPro" id="IPR013785">
    <property type="entry name" value="Aldolase_TIM"/>
</dbReference>
<comment type="similarity">
    <text evidence="2">Belongs to the alpha-IPM synthase/homocitrate synthase family.</text>
</comment>
<evidence type="ECO:0000256" key="5">
    <source>
        <dbReference type="ARBA" id="ARBA00022679"/>
    </source>
</evidence>
<dbReference type="InterPro" id="IPR000891">
    <property type="entry name" value="PYR_CT"/>
</dbReference>
<dbReference type="Pfam" id="PF00682">
    <property type="entry name" value="HMGL-like"/>
    <property type="match status" value="1"/>
</dbReference>
<keyword evidence="9" id="KW-1185">Reference proteome</keyword>
<dbReference type="Gene3D" id="3.20.20.70">
    <property type="entry name" value="Aldolase class I"/>
    <property type="match status" value="1"/>
</dbReference>
<comment type="catalytic activity">
    <reaction evidence="6">
        <text>acetyl-CoA + 2-oxoglutarate + H2O = (2R)-homocitrate + CoA + H(+)</text>
        <dbReference type="Rhea" id="RHEA:12929"/>
        <dbReference type="ChEBI" id="CHEBI:15377"/>
        <dbReference type="ChEBI" id="CHEBI:15378"/>
        <dbReference type="ChEBI" id="CHEBI:16810"/>
        <dbReference type="ChEBI" id="CHEBI:57287"/>
        <dbReference type="ChEBI" id="CHEBI:57288"/>
        <dbReference type="ChEBI" id="CHEBI:58884"/>
        <dbReference type="EC" id="2.3.3.14"/>
    </reaction>
</comment>
<accession>A0ABT1R1F9</accession>
<evidence type="ECO:0000256" key="1">
    <source>
        <dbReference type="ARBA" id="ARBA00003050"/>
    </source>
</evidence>
<evidence type="ECO:0000256" key="6">
    <source>
        <dbReference type="ARBA" id="ARBA00048019"/>
    </source>
</evidence>
<dbReference type="InterPro" id="IPR002034">
    <property type="entry name" value="AIPM/Hcit_synth_CS"/>
</dbReference>
<dbReference type="PANTHER" id="PTHR42880">
    <property type="entry name" value="HOMOCITRATE SYNTHASE"/>
    <property type="match status" value="1"/>
</dbReference>
<organism evidence="8 9">
    <name type="scientific">Shinella lacus</name>
    <dbReference type="NCBI Taxonomy" id="2654216"/>
    <lineage>
        <taxon>Bacteria</taxon>
        <taxon>Pseudomonadati</taxon>
        <taxon>Pseudomonadota</taxon>
        <taxon>Alphaproteobacteria</taxon>
        <taxon>Hyphomicrobiales</taxon>
        <taxon>Rhizobiaceae</taxon>
        <taxon>Shinella</taxon>
    </lineage>
</organism>